<reference evidence="1 2" key="1">
    <citation type="submission" date="2018-10" db="EMBL/GenBank/DDBJ databases">
        <title>Genomic Encyclopedia of Archaeal and Bacterial Type Strains, Phase II (KMG-II): from individual species to whole genera.</title>
        <authorList>
            <person name="Goeker M."/>
        </authorList>
    </citation>
    <scope>NUCLEOTIDE SEQUENCE [LARGE SCALE GENOMIC DNA]</scope>
    <source>
        <strain evidence="1 2">DSM 29317</strain>
    </source>
</reference>
<gene>
    <name evidence="1" type="ORF">CLV75_3680</name>
</gene>
<protein>
    <submittedName>
        <fullName evidence="1">Uncharacterized protein</fullName>
    </submittedName>
</protein>
<sequence>MDCLFGPINTPFEFQNGSQFHPGQILHDVENGFFIDITIGNVGVAFLTGQHDQAKRSDLFPEGFVIHWLKPIHNIVDEAEFHIGFSIAKSVIWPQMSARNQGRL</sequence>
<organism evidence="1 2">
    <name type="scientific">Ruegeria conchae</name>
    <dbReference type="NCBI Taxonomy" id="981384"/>
    <lineage>
        <taxon>Bacteria</taxon>
        <taxon>Pseudomonadati</taxon>
        <taxon>Pseudomonadota</taxon>
        <taxon>Alphaproteobacteria</taxon>
        <taxon>Rhodobacterales</taxon>
        <taxon>Roseobacteraceae</taxon>
        <taxon>Ruegeria</taxon>
    </lineage>
</organism>
<accession>A0A497ZC06</accession>
<keyword evidence="2" id="KW-1185">Reference proteome</keyword>
<evidence type="ECO:0000313" key="2">
    <source>
        <dbReference type="Proteomes" id="UP000271700"/>
    </source>
</evidence>
<evidence type="ECO:0000313" key="1">
    <source>
        <dbReference type="EMBL" id="RLK00687.1"/>
    </source>
</evidence>
<dbReference type="EMBL" id="RCCT01000006">
    <property type="protein sequence ID" value="RLK00687.1"/>
    <property type="molecule type" value="Genomic_DNA"/>
</dbReference>
<proteinExistence type="predicted"/>
<dbReference type="STRING" id="981384.GCA_000192475_02632"/>
<dbReference type="Proteomes" id="UP000271700">
    <property type="component" value="Unassembled WGS sequence"/>
</dbReference>
<name>A0A497ZC06_9RHOB</name>
<dbReference type="AlphaFoldDB" id="A0A497ZC06"/>
<comment type="caution">
    <text evidence="1">The sequence shown here is derived from an EMBL/GenBank/DDBJ whole genome shotgun (WGS) entry which is preliminary data.</text>
</comment>